<dbReference type="RefSeq" id="WP_188677057.1">
    <property type="nucleotide sequence ID" value="NZ_BMJH01000004.1"/>
</dbReference>
<reference evidence="2" key="1">
    <citation type="journal article" date="2014" name="Int. J. Syst. Evol. Microbiol.">
        <title>Complete genome sequence of Corynebacterium casei LMG S-19264T (=DSM 44701T), isolated from a smear-ripened cheese.</title>
        <authorList>
            <consortium name="US DOE Joint Genome Institute (JGI-PGF)"/>
            <person name="Walter F."/>
            <person name="Albersmeier A."/>
            <person name="Kalinowski J."/>
            <person name="Ruckert C."/>
        </authorList>
    </citation>
    <scope>NUCLEOTIDE SEQUENCE</scope>
    <source>
        <strain evidence="2">CGMCC 1.15478</strain>
    </source>
</reference>
<organism evidence="2 3">
    <name type="scientific">Hoyosella rhizosphaerae</name>
    <dbReference type="NCBI Taxonomy" id="1755582"/>
    <lineage>
        <taxon>Bacteria</taxon>
        <taxon>Bacillati</taxon>
        <taxon>Actinomycetota</taxon>
        <taxon>Actinomycetes</taxon>
        <taxon>Mycobacteriales</taxon>
        <taxon>Hoyosellaceae</taxon>
        <taxon>Hoyosella</taxon>
    </lineage>
</organism>
<dbReference type="PANTHER" id="PTHR36151:SF3">
    <property type="entry name" value="ER-BOUND OXYGENASE MPAB_MPAB'_RUBBER OXYGENASE CATALYTIC DOMAIN-CONTAINING PROTEIN"/>
    <property type="match status" value="1"/>
</dbReference>
<dbReference type="GO" id="GO:0016491">
    <property type="term" value="F:oxidoreductase activity"/>
    <property type="evidence" value="ECO:0007669"/>
    <property type="project" value="InterPro"/>
</dbReference>
<dbReference type="Proteomes" id="UP000641514">
    <property type="component" value="Unassembled WGS sequence"/>
</dbReference>
<sequence length="364" mass="40698">MPSLHTTKQLIEKYEPAADYGFFGPDSVTWKVWSYPTSYILGFARAVTIEHLDPNLTAAVVQSGGVKYRPHTRYGRTLRYFGMVAFGATEPTARAADVLVKVHTKAIGTDPVTNSTYDANKPSSQLWIHMTAWHSILYCYEKFGPGRLSAEEEAQFWKECARAAELQTIDPNTVPRTREEVIAYFEDWRPHLASSEAAQDMVDFILRLDVALPPDMPKWQKLAFAPALELLSAGVIATYPQYMRELLNVKQSPLTDQLAVKVLKPFHAVVARTNPLKFWLMELIAPQAVQVAAPAFLGIPPLNPITMTPREAQEKYGFDAPNDAHKDMRAKQYDRVFGKGLTPSDEGLIESEQHIGSIAPLHSA</sequence>
<keyword evidence="3" id="KW-1185">Reference proteome</keyword>
<evidence type="ECO:0000259" key="1">
    <source>
        <dbReference type="Pfam" id="PF09995"/>
    </source>
</evidence>
<evidence type="ECO:0000313" key="3">
    <source>
        <dbReference type="Proteomes" id="UP000641514"/>
    </source>
</evidence>
<evidence type="ECO:0000313" key="2">
    <source>
        <dbReference type="EMBL" id="GGC74891.1"/>
    </source>
</evidence>
<accession>A0A916UKC4</accession>
<feature type="domain" description="ER-bound oxygenase mpaB/mpaB'/Rubber oxygenase catalytic" evidence="1">
    <location>
        <begin position="30"/>
        <end position="263"/>
    </location>
</feature>
<gene>
    <name evidence="2" type="ORF">GCM10011410_30240</name>
</gene>
<dbReference type="EMBL" id="BMJH01000004">
    <property type="protein sequence ID" value="GGC74891.1"/>
    <property type="molecule type" value="Genomic_DNA"/>
</dbReference>
<dbReference type="Pfam" id="PF09995">
    <property type="entry name" value="MPAB_Lcp_cat"/>
    <property type="match status" value="1"/>
</dbReference>
<name>A0A916UKC4_9ACTN</name>
<protein>
    <recommendedName>
        <fullName evidence="1">ER-bound oxygenase mpaB/mpaB'/Rubber oxygenase catalytic domain-containing protein</fullName>
    </recommendedName>
</protein>
<comment type="caution">
    <text evidence="2">The sequence shown here is derived from an EMBL/GenBank/DDBJ whole genome shotgun (WGS) entry which is preliminary data.</text>
</comment>
<dbReference type="PANTHER" id="PTHR36151">
    <property type="entry name" value="BLR2777 PROTEIN"/>
    <property type="match status" value="1"/>
</dbReference>
<proteinExistence type="predicted"/>
<dbReference type="AlphaFoldDB" id="A0A916UKC4"/>
<dbReference type="InterPro" id="IPR018713">
    <property type="entry name" value="MPAB/Lcp_cat_dom"/>
</dbReference>
<reference evidence="2" key="2">
    <citation type="submission" date="2020-09" db="EMBL/GenBank/DDBJ databases">
        <authorList>
            <person name="Sun Q."/>
            <person name="Zhou Y."/>
        </authorList>
    </citation>
    <scope>NUCLEOTIDE SEQUENCE</scope>
    <source>
        <strain evidence="2">CGMCC 1.15478</strain>
    </source>
</reference>